<reference evidence="1 2" key="1">
    <citation type="submission" date="2019-08" db="EMBL/GenBank/DDBJ databases">
        <authorList>
            <person name="Herpell B J."/>
        </authorList>
    </citation>
    <scope>NUCLEOTIDE SEQUENCE [LARGE SCALE GENOMIC DNA]</scope>
    <source>
        <strain evidence="2">Msb3</strain>
    </source>
</reference>
<proteinExistence type="predicted"/>
<accession>A0A5Q4Z2Y4</accession>
<name>A0A5Q4Z2Y4_9BURK</name>
<organism evidence="1 2">
    <name type="scientific">Paraburkholderia dioscoreae</name>
    <dbReference type="NCBI Taxonomy" id="2604047"/>
    <lineage>
        <taxon>Bacteria</taxon>
        <taxon>Pseudomonadati</taxon>
        <taxon>Pseudomonadota</taxon>
        <taxon>Betaproteobacteria</taxon>
        <taxon>Burkholderiales</taxon>
        <taxon>Burkholderiaceae</taxon>
        <taxon>Paraburkholderia</taxon>
    </lineage>
</organism>
<evidence type="ECO:0000313" key="2">
    <source>
        <dbReference type="Proteomes" id="UP000325811"/>
    </source>
</evidence>
<dbReference type="Proteomes" id="UP000325811">
    <property type="component" value="Chromosome II"/>
</dbReference>
<dbReference type="KEGG" id="pdio:PDMSB3_0361.1"/>
<evidence type="ECO:0000313" key="1">
    <source>
        <dbReference type="EMBL" id="VVD31664.1"/>
    </source>
</evidence>
<keyword evidence="2" id="KW-1185">Reference proteome</keyword>
<dbReference type="AlphaFoldDB" id="A0A5Q4Z2Y4"/>
<dbReference type="EMBL" id="LR699554">
    <property type="protein sequence ID" value="VVD31664.1"/>
    <property type="molecule type" value="Genomic_DNA"/>
</dbReference>
<sequence>MSQITTCVGFFEPKCAHALAQCNLADGHHLRQIDLGSPIDQLQFEQTFSCVVNRVSILEFKSLGRVSSLKRQPKNCGSSFQITQRLSVGMIVLRLQSAAV</sequence>
<gene>
    <name evidence="1" type="ORF">PDMSB3_0361</name>
</gene>
<protein>
    <submittedName>
        <fullName evidence="1">Uncharacterized protein</fullName>
    </submittedName>
</protein>